<sequence>MFELNTNETCLFVALSINHKAVVYTNQRMLKWEDSSYVSVKHSLQSLQILTDTTITLLIESETSGFENEILVLKSDTLLVSSLCFQSINVIKTENHSYKIVRFSEYVRYVSQYPMLYSIFHGAMSAPLPSNKESEQCLYWQRYAQVWSQYLRLVGARKTVDKIKMELNGNEKTKMYTACRDINVFNADFIAYIIVTMVTNENEKNYEIGVFRDNYDAVRMKLLKDLYINGKKIKLNGLKIDIVDTSIHKMSPLNQNYKQNSSWTYIEDPLRCNIKPQPMQFLMKCHEVTLQQDILHRDFTINTLLMRLADIENSVQWNTKHIIDLTTYGIRDCCKDQLIQVNPQCDMDVLIKASPIRILRAIKYSVQLNFKISDTLSEYIRNHCHRLLLNVDKDYSQPIQCLQQYFISEFVDSVMIQSNENVFRLLEDLNVASLLKNVIRNNYEFGLHFVHSVDGKWPSKLVEMFKKYKYPCLMSEIASKKK</sequence>
<evidence type="ECO:0000313" key="2">
    <source>
        <dbReference type="Proteomes" id="UP000023152"/>
    </source>
</evidence>
<dbReference type="Proteomes" id="UP000023152">
    <property type="component" value="Unassembled WGS sequence"/>
</dbReference>
<dbReference type="Gene3D" id="1.10.110.30">
    <property type="match status" value="1"/>
</dbReference>
<dbReference type="OrthoDB" id="445712at2759"/>
<dbReference type="AlphaFoldDB" id="X6N1G8"/>
<keyword evidence="1" id="KW-0808">Transferase</keyword>
<name>X6N1G8_RETFI</name>
<reference evidence="1 2" key="1">
    <citation type="journal article" date="2013" name="Curr. Biol.">
        <title>The Genome of the Foraminiferan Reticulomyxa filosa.</title>
        <authorList>
            <person name="Glockner G."/>
            <person name="Hulsmann N."/>
            <person name="Schleicher M."/>
            <person name="Noegel A.A."/>
            <person name="Eichinger L."/>
            <person name="Gallinger C."/>
            <person name="Pawlowski J."/>
            <person name="Sierra R."/>
            <person name="Euteneuer U."/>
            <person name="Pillet L."/>
            <person name="Moustafa A."/>
            <person name="Platzer M."/>
            <person name="Groth M."/>
            <person name="Szafranski K."/>
            <person name="Schliwa M."/>
        </authorList>
    </citation>
    <scope>NUCLEOTIDE SEQUENCE [LARGE SCALE GENOMIC DNA]</scope>
</reference>
<dbReference type="Gene3D" id="3.30.460.10">
    <property type="entry name" value="Beta Polymerase, domain 2"/>
    <property type="match status" value="1"/>
</dbReference>
<comment type="caution">
    <text evidence="1">The sequence shown here is derived from an EMBL/GenBank/DDBJ whole genome shotgun (WGS) entry which is preliminary data.</text>
</comment>
<proteinExistence type="predicted"/>
<dbReference type="EMBL" id="ASPP01012909">
    <property type="protein sequence ID" value="ETO20125.1"/>
    <property type="molecule type" value="Genomic_DNA"/>
</dbReference>
<gene>
    <name evidence="1" type="ORF">RFI_17093</name>
</gene>
<accession>X6N1G8</accession>
<organism evidence="1 2">
    <name type="scientific">Reticulomyxa filosa</name>
    <dbReference type="NCBI Taxonomy" id="46433"/>
    <lineage>
        <taxon>Eukaryota</taxon>
        <taxon>Sar</taxon>
        <taxon>Rhizaria</taxon>
        <taxon>Retaria</taxon>
        <taxon>Foraminifera</taxon>
        <taxon>Monothalamids</taxon>
        <taxon>Reticulomyxidae</taxon>
        <taxon>Reticulomyxa</taxon>
    </lineage>
</organism>
<dbReference type="GO" id="GO:0016740">
    <property type="term" value="F:transferase activity"/>
    <property type="evidence" value="ECO:0007669"/>
    <property type="project" value="UniProtKB-KW"/>
</dbReference>
<dbReference type="InterPro" id="IPR043519">
    <property type="entry name" value="NT_sf"/>
</dbReference>
<protein>
    <submittedName>
        <fullName evidence="1">CCA-adding tRNA nucleotidyltransferase</fullName>
    </submittedName>
</protein>
<evidence type="ECO:0000313" key="1">
    <source>
        <dbReference type="EMBL" id="ETO20125.1"/>
    </source>
</evidence>
<keyword evidence="2" id="KW-1185">Reference proteome</keyword>
<dbReference type="SUPFAM" id="SSF81891">
    <property type="entry name" value="Poly A polymerase C-terminal region-like"/>
    <property type="match status" value="1"/>
</dbReference>